<sequence>MACNNAVGKTWSPTPRAMRWVYTSIIRHKISYGLSDYLKKLETYPMALEPKIT</sequence>
<keyword evidence="2" id="KW-1185">Reference proteome</keyword>
<reference evidence="2" key="1">
    <citation type="submission" date="2021-01" db="EMBL/GenBank/DDBJ databases">
        <title>Caligus Genome Assembly.</title>
        <authorList>
            <person name="Gallardo-Escarate C."/>
        </authorList>
    </citation>
    <scope>NUCLEOTIDE SEQUENCE [LARGE SCALE GENOMIC DNA]</scope>
</reference>
<name>A0A7T8KKE2_CALRO</name>
<organism evidence="1 2">
    <name type="scientific">Caligus rogercresseyi</name>
    <name type="common">Sea louse</name>
    <dbReference type="NCBI Taxonomy" id="217165"/>
    <lineage>
        <taxon>Eukaryota</taxon>
        <taxon>Metazoa</taxon>
        <taxon>Ecdysozoa</taxon>
        <taxon>Arthropoda</taxon>
        <taxon>Crustacea</taxon>
        <taxon>Multicrustacea</taxon>
        <taxon>Hexanauplia</taxon>
        <taxon>Copepoda</taxon>
        <taxon>Siphonostomatoida</taxon>
        <taxon>Caligidae</taxon>
        <taxon>Caligus</taxon>
    </lineage>
</organism>
<evidence type="ECO:0000313" key="2">
    <source>
        <dbReference type="Proteomes" id="UP000595437"/>
    </source>
</evidence>
<accession>A0A7T8KKE2</accession>
<dbReference type="AlphaFoldDB" id="A0A7T8KKE2"/>
<gene>
    <name evidence="1" type="ORF">FKW44_002606</name>
</gene>
<dbReference type="Proteomes" id="UP000595437">
    <property type="component" value="Chromosome 2"/>
</dbReference>
<dbReference type="OrthoDB" id="5419617at2759"/>
<protein>
    <submittedName>
        <fullName evidence="1">Uncharacterized protein</fullName>
    </submittedName>
</protein>
<dbReference type="EMBL" id="CP045891">
    <property type="protein sequence ID" value="QQP57570.1"/>
    <property type="molecule type" value="Genomic_DNA"/>
</dbReference>
<proteinExistence type="predicted"/>
<evidence type="ECO:0000313" key="1">
    <source>
        <dbReference type="EMBL" id="QQP57570.1"/>
    </source>
</evidence>